<reference evidence="3" key="2">
    <citation type="submission" date="2015-06" db="UniProtKB">
        <authorList>
            <consortium name="EnsemblPlants"/>
        </authorList>
    </citation>
    <scope>IDENTIFICATION</scope>
</reference>
<keyword evidence="4" id="KW-1185">Reference proteome</keyword>
<dbReference type="InterPro" id="IPR036047">
    <property type="entry name" value="F-box-like_dom_sf"/>
</dbReference>
<reference evidence="4" key="1">
    <citation type="submission" date="2013-06" db="EMBL/GenBank/DDBJ databases">
        <authorList>
            <person name="Zhao Q."/>
        </authorList>
    </citation>
    <scope>NUCLEOTIDE SEQUENCE</scope>
    <source>
        <strain evidence="4">cv. W1943</strain>
    </source>
</reference>
<feature type="region of interest" description="Disordered" evidence="1">
    <location>
        <begin position="1"/>
        <end position="26"/>
    </location>
</feature>
<dbReference type="PANTHER" id="PTHR33186">
    <property type="entry name" value="OS10G0136150 PROTEIN-RELATED"/>
    <property type="match status" value="1"/>
</dbReference>
<evidence type="ECO:0000256" key="1">
    <source>
        <dbReference type="SAM" id="MobiDB-lite"/>
    </source>
</evidence>
<sequence length="876" mass="99265">MTCRRQRRRRRTSPAAPAPPPVLPPDNDDLIQEILLRLPSHPSSLPRASLVCKQWRRLVSDPAFLRRFRARHRDPPLLGVFKDELHHPVFRSVLDPPDLIPPDRFALRLDDYRAASLLGCRHGLVLIFNYNTCEFLVWDPVSGDRRRVAVPQELDGGERSVMNGAVLCAAGDDGHVHGGGFRSCHFKVVLIGASKMDGRIFASIYSSVTGEWGDAIFTGPVSTIYYFGSPAILVGNSLYWLLSVWGPHILEFNLETSTLAVIDGNWPQMNFSSDCHYCIMRGEDGNVGLAILSYRGFQMWERKVTLGGAAKWVLWKTVKLHDILGLSSAVQREKTDIVGYSEDPNAFILVVDTDFYMFRVDSMQSKKLFDCNVVTRCHPFTSFYTAGLDMEHVVSAVTGELVTRFISYLMSKYSRRHEISEEKQLKRLQQLLLRVSMVVEEADGRYITNSGMLMQLKALADAMYRGHHVLDMFRCRTLIQEDPIKEVSNPFPPLKRFCKIVDASGKDKARHLELHRTLEILETAVDHMAEFVVLLGGCDRMSRRPYDTYLYIDNFMFGRHSEKQRLLNFLLEYNPPGVQPAVLPIIGALGVGKKTLVAHVCADERVQSQFSSILHLNEGDLLGIAHNHTLLAGNILMVVEFVSDVNEMNWEEFYKSVAQMNEGSKVVTISRLRKSEKLGTVKPMFLNNHSDEELSYLFKMLAFGSANPKDHPRLVQISEENCHADAVHRDTCRSKCYCRCIEREFGCQFLAWQIKNDDNVSLAILSYSGFQMWERKVTLGGAAKWVLRKTVKLHGILGLSSAVQREKIDIVGYAEDLNAFILVVDMAFYMVQVDSMQFKKLFDCNVITCCHPFTSFYTADAAFEGIGAEDKLRLDC</sequence>
<organism evidence="3 4">
    <name type="scientific">Oryza rufipogon</name>
    <name type="common">Brownbeard rice</name>
    <name type="synonym">Asian wild rice</name>
    <dbReference type="NCBI Taxonomy" id="4529"/>
    <lineage>
        <taxon>Eukaryota</taxon>
        <taxon>Viridiplantae</taxon>
        <taxon>Streptophyta</taxon>
        <taxon>Embryophyta</taxon>
        <taxon>Tracheophyta</taxon>
        <taxon>Spermatophyta</taxon>
        <taxon>Magnoliopsida</taxon>
        <taxon>Liliopsida</taxon>
        <taxon>Poales</taxon>
        <taxon>Poaceae</taxon>
        <taxon>BOP clade</taxon>
        <taxon>Oryzoideae</taxon>
        <taxon>Oryzeae</taxon>
        <taxon>Oryzinae</taxon>
        <taxon>Oryza</taxon>
    </lineage>
</organism>
<proteinExistence type="predicted"/>
<dbReference type="Gene3D" id="3.40.50.300">
    <property type="entry name" value="P-loop containing nucleotide triphosphate hydrolases"/>
    <property type="match status" value="1"/>
</dbReference>
<evidence type="ECO:0000313" key="3">
    <source>
        <dbReference type="EnsemblPlants" id="ORUFI10G01750.1"/>
    </source>
</evidence>
<dbReference type="Pfam" id="PF23635">
    <property type="entry name" value="Beta-prop_AT5G49610-like"/>
    <property type="match status" value="1"/>
</dbReference>
<dbReference type="Gene3D" id="1.20.1280.50">
    <property type="match status" value="1"/>
</dbReference>
<dbReference type="HOGENOM" id="CLU_013909_0_0_1"/>
<feature type="domain" description="F-box" evidence="2">
    <location>
        <begin position="23"/>
        <end position="68"/>
    </location>
</feature>
<dbReference type="OMA" id="ACENRER"/>
<dbReference type="SMART" id="SM00256">
    <property type="entry name" value="FBOX"/>
    <property type="match status" value="1"/>
</dbReference>
<dbReference type="EnsemblPlants" id="ORUFI10G01750.1">
    <property type="protein sequence ID" value="ORUFI10G01750.1"/>
    <property type="gene ID" value="ORUFI10G01750"/>
</dbReference>
<evidence type="ECO:0000259" key="2">
    <source>
        <dbReference type="SMART" id="SM00256"/>
    </source>
</evidence>
<dbReference type="STRING" id="4529.A0A0E0QW26"/>
<accession>A0A0E0QW26</accession>
<dbReference type="SUPFAM" id="SSF81383">
    <property type="entry name" value="F-box domain"/>
    <property type="match status" value="1"/>
</dbReference>
<dbReference type="Pfam" id="PF12937">
    <property type="entry name" value="F-box-like"/>
    <property type="match status" value="1"/>
</dbReference>
<dbReference type="Proteomes" id="UP000008022">
    <property type="component" value="Unassembled WGS sequence"/>
</dbReference>
<dbReference type="InterPro" id="IPR056594">
    <property type="entry name" value="AT5G49610-like_b-prop"/>
</dbReference>
<feature type="compositionally biased region" description="Basic residues" evidence="1">
    <location>
        <begin position="1"/>
        <end position="12"/>
    </location>
</feature>
<dbReference type="PANTHER" id="PTHR33186:SF18">
    <property type="entry name" value="OS10G0136150 PROTEIN"/>
    <property type="match status" value="1"/>
</dbReference>
<dbReference type="InterPro" id="IPR001810">
    <property type="entry name" value="F-box_dom"/>
</dbReference>
<dbReference type="Gramene" id="ORUFI10G01750.1">
    <property type="protein sequence ID" value="ORUFI10G01750.1"/>
    <property type="gene ID" value="ORUFI10G01750"/>
</dbReference>
<evidence type="ECO:0000313" key="4">
    <source>
        <dbReference type="Proteomes" id="UP000008022"/>
    </source>
</evidence>
<name>A0A0E0QW26_ORYRU</name>
<protein>
    <recommendedName>
        <fullName evidence="2">F-box domain-containing protein</fullName>
    </recommendedName>
</protein>
<dbReference type="AlphaFoldDB" id="A0A0E0QW26"/>
<dbReference type="InterPro" id="IPR027417">
    <property type="entry name" value="P-loop_NTPase"/>
</dbReference>
<dbReference type="SUPFAM" id="SSF52540">
    <property type="entry name" value="P-loop containing nucleoside triphosphate hydrolases"/>
    <property type="match status" value="1"/>
</dbReference>